<dbReference type="Gene3D" id="2.130.10.10">
    <property type="entry name" value="YVTN repeat-like/Quinoprotein amine dehydrogenase"/>
    <property type="match status" value="1"/>
</dbReference>
<comment type="caution">
    <text evidence="3">The sequence shown here is derived from an EMBL/GenBank/DDBJ whole genome shotgun (WGS) entry which is preliminary data.</text>
</comment>
<feature type="repeat" description="WD" evidence="1">
    <location>
        <begin position="1553"/>
        <end position="1585"/>
    </location>
</feature>
<dbReference type="Pfam" id="PF12234">
    <property type="entry name" value="Rav1p_C"/>
    <property type="match status" value="1"/>
</dbReference>
<evidence type="ECO:0000256" key="1">
    <source>
        <dbReference type="PROSITE-ProRule" id="PRU00221"/>
    </source>
</evidence>
<reference evidence="3" key="1">
    <citation type="journal article" date="2023" name="GigaByte">
        <title>Genome assembly of the bearded iris, Iris pallida Lam.</title>
        <authorList>
            <person name="Bruccoleri R.E."/>
            <person name="Oakeley E.J."/>
            <person name="Faust A.M.E."/>
            <person name="Altorfer M."/>
            <person name="Dessus-Babus S."/>
            <person name="Burckhardt D."/>
            <person name="Oertli M."/>
            <person name="Naumann U."/>
            <person name="Petersen F."/>
            <person name="Wong J."/>
        </authorList>
    </citation>
    <scope>NUCLEOTIDE SEQUENCE</scope>
    <source>
        <strain evidence="3">GSM-AAB239-AS_SAM_17_03QT</strain>
    </source>
</reference>
<reference evidence="3" key="2">
    <citation type="submission" date="2023-04" db="EMBL/GenBank/DDBJ databases">
        <authorList>
            <person name="Bruccoleri R.E."/>
            <person name="Oakeley E.J."/>
            <person name="Faust A.-M."/>
            <person name="Dessus-Babus S."/>
            <person name="Altorfer M."/>
            <person name="Burckhardt D."/>
            <person name="Oertli M."/>
            <person name="Naumann U."/>
            <person name="Petersen F."/>
            <person name="Wong J."/>
        </authorList>
    </citation>
    <scope>NUCLEOTIDE SEQUENCE</scope>
    <source>
        <strain evidence="3">GSM-AAB239-AS_SAM_17_03QT</strain>
        <tissue evidence="3">Leaf</tissue>
    </source>
</reference>
<keyword evidence="1" id="KW-0853">WD repeat</keyword>
<evidence type="ECO:0000259" key="2">
    <source>
        <dbReference type="Pfam" id="PF12234"/>
    </source>
</evidence>
<dbReference type="PANTHER" id="PTHR13950">
    <property type="entry name" value="RABCONNECTIN-RELATED"/>
    <property type="match status" value="1"/>
</dbReference>
<dbReference type="GO" id="GO:0007035">
    <property type="term" value="P:vacuolar acidification"/>
    <property type="evidence" value="ECO:0007669"/>
    <property type="project" value="TreeGrafter"/>
</dbReference>
<keyword evidence="4" id="KW-1185">Reference proteome</keyword>
<dbReference type="InterPro" id="IPR001680">
    <property type="entry name" value="WD40_rpt"/>
</dbReference>
<dbReference type="PROSITE" id="PS50294">
    <property type="entry name" value="WD_REPEATS_REGION"/>
    <property type="match status" value="1"/>
</dbReference>
<dbReference type="EMBL" id="JANAVB010017200">
    <property type="protein sequence ID" value="KAJ6830725.1"/>
    <property type="molecule type" value="Genomic_DNA"/>
</dbReference>
<dbReference type="FunFam" id="2.130.10.10:FF:001240">
    <property type="entry name" value="Transducin family protein / WD-40 repeat family protein"/>
    <property type="match status" value="1"/>
</dbReference>
<accession>A0AAX6GQY9</accession>
<organism evidence="3 4">
    <name type="scientific">Iris pallida</name>
    <name type="common">Sweet iris</name>
    <dbReference type="NCBI Taxonomy" id="29817"/>
    <lineage>
        <taxon>Eukaryota</taxon>
        <taxon>Viridiplantae</taxon>
        <taxon>Streptophyta</taxon>
        <taxon>Embryophyta</taxon>
        <taxon>Tracheophyta</taxon>
        <taxon>Spermatophyta</taxon>
        <taxon>Magnoliopsida</taxon>
        <taxon>Liliopsida</taxon>
        <taxon>Asparagales</taxon>
        <taxon>Iridaceae</taxon>
        <taxon>Iridoideae</taxon>
        <taxon>Irideae</taxon>
        <taxon>Iris</taxon>
    </lineage>
</organism>
<protein>
    <recommendedName>
        <fullName evidence="2">RAVE complex protein Rav1 C-terminal domain-containing protein</fullName>
    </recommendedName>
</protein>
<dbReference type="Pfam" id="PF00400">
    <property type="entry name" value="WD40"/>
    <property type="match status" value="2"/>
</dbReference>
<name>A0AAX6GQY9_IRIPA</name>
<dbReference type="SMART" id="SM00320">
    <property type="entry name" value="WD40"/>
    <property type="match status" value="6"/>
</dbReference>
<dbReference type="SUPFAM" id="SSF50978">
    <property type="entry name" value="WD40 repeat-like"/>
    <property type="match status" value="1"/>
</dbReference>
<feature type="domain" description="RAVE complex protein Rav1 C-terminal" evidence="2">
    <location>
        <begin position="121"/>
        <end position="557"/>
    </location>
</feature>
<dbReference type="GO" id="GO:0043291">
    <property type="term" value="C:RAVE complex"/>
    <property type="evidence" value="ECO:0007669"/>
    <property type="project" value="TreeGrafter"/>
</dbReference>
<dbReference type="InterPro" id="IPR015943">
    <property type="entry name" value="WD40/YVTN_repeat-like_dom_sf"/>
</dbReference>
<evidence type="ECO:0000313" key="3">
    <source>
        <dbReference type="EMBL" id="KAJ6830725.1"/>
    </source>
</evidence>
<proteinExistence type="predicted"/>
<dbReference type="PANTHER" id="PTHR13950:SF9">
    <property type="entry name" value="RABCONNECTIN-3A"/>
    <property type="match status" value="1"/>
</dbReference>
<dbReference type="Proteomes" id="UP001140949">
    <property type="component" value="Unassembled WGS sequence"/>
</dbReference>
<dbReference type="InterPro" id="IPR052208">
    <property type="entry name" value="DmX-like/RAVE_component"/>
</dbReference>
<sequence>MPDELRIYSEKRYDLFLMEPEDLKEMHIWCCIALSHTHPISHGFVWGPKMTPVLVHKKHFSVLSQWLSIAEHGIVQVSATYADKTCVPCPIFVGGDISTMRDSSNNENKEIGPTVCTFCSKSFQEHYDSDTAHRVHNLAVVADRLSGTLAAYHPMALIHHLYSGNWKRAHAVLKHLVGAIKSSEASTNSKYGKSCSYIPEMHLSGYFEENPSKELNNKGFQWGQDIAPGTSDLLLQSNTYHFGDSVPKASASNDIYSSTSQKSDITGFIDTLESSYVINAFTNVEKTQIHAMVDLLVELSESGYSSAYGNLDKPGRRFWVAVRFQRLYFIRKFGPLDTEEFIVNSRLFAWAFQSDCQDSLLNSLLSAEPSWLEMRNLGVGFWFTDASQLRTRMEKLARSQYLKRKDPKDCALLYLALNRLQVLTGLFKISKDEKDKPLVGFLSRNFQDEKNKAAALKNAYVLMGRHQLDLAIAFFLLGGDSSSAVTVCAKNLGDEQLALVICRLIEGHGGPLERQLISNIMLPNAIEKEDYWLASILEWSLGNYTSSIRKLLDSQMGSMVDTPAMCNLAAFADPDIGQYCVTLATKNNMRNSIGDYPAMVLSKLATFMAVSAFNRCGFPLEALVYFSSSFGIEVNNLGNLLDIGNHEIFCRLLNPFCSNVHNWLLADLSSHLDLNAKLSLAMKCVSRFLTDHPSWVFSDLSSSEKSIIHEYASRQGEPEIAECKQNLDMLISMFEKKYLLQSGDLTHMILIFAYNKGLFFHSLRLLNYNSSQEHETDYHSVGTSMLSPHLPRLLLKAIEEINYVFCQHVVCFSLTDSTLRLLSGRSSITAKDSFEQFHHREFCLRSVMYALRTIRQLLKLSSLNVGSYTLRILSILDLLEYCGQFASTWFSRNVNRLILMIQTIQIAHADDLSSLDVVIGKLMKNLYQTSDQMVYAASGNGMGAILGVNNEQKQLRQSEPSTLLVPEDEMWQLIGASLWIDLSGFAKHQLSKFVVTNEVEHESAASTTIEFPVLVARLFMSSMAYISSSITRQLASFLRYKASKGLPVTSFAWLDESSQHHSSFLHSHLNQGIAASQQIDDEERLPLLQKLWEISVNPEKLGDSFVTERIICFPYNTQKVSGFWKDIMKDNLAEYENGASPKDKSESSNGRKASMDEVISSNRVIVTDGLLETKRKGSILQSDLTSFNNPREVLKRKGELLEALCFNSVDEQQVAVASNKKGLLFFNWTADHHFKKESEYIWSESDWPHDGWAGCESTPVPTYVSQGIGLGSKRGTHLGLGGATVGLGSLARPGRDMTGGGAFGIPGYAGIGASSLGWGEQEDFEEFVDPPATVANISSRTLSRHPSKPLFLAGSSNTHIYLWEFGKDRATATYGVLPAANVPPPYALASISSLEFDHCGQRFATAALDGTVCTWQLEVGGRSNVHPTDSSFCFNNHASVVAYVAASGSILAAAGCSSNGVNVVVWDTLAPPVTSQASLVCHEGGARSLSVFDNDIGTGSISPLIVTGGEAGDVALHDFRFIATGKTKRHRNSSQQDLKSGAMHDKGMLWYIPKAHLGSVTKISTIPNTSLFLTGSKDGDVKLWDAKRSLLMFHWQKMHDRHTFLQPNSRSIGGVVRAAVTDIQVLSHGFLTCGGDGSVKLVELKR</sequence>
<dbReference type="PROSITE" id="PS50082">
    <property type="entry name" value="WD_REPEATS_2"/>
    <property type="match status" value="1"/>
</dbReference>
<dbReference type="InterPro" id="IPR022033">
    <property type="entry name" value="Rav1p_C"/>
</dbReference>
<dbReference type="InterPro" id="IPR036322">
    <property type="entry name" value="WD40_repeat_dom_sf"/>
</dbReference>
<gene>
    <name evidence="3" type="ORF">M6B38_351180</name>
</gene>
<evidence type="ECO:0000313" key="4">
    <source>
        <dbReference type="Proteomes" id="UP001140949"/>
    </source>
</evidence>